<dbReference type="GO" id="GO:0005506">
    <property type="term" value="F:iron ion binding"/>
    <property type="evidence" value="ECO:0007669"/>
    <property type="project" value="InterPro"/>
</dbReference>
<evidence type="ECO:0000313" key="6">
    <source>
        <dbReference type="Proteomes" id="UP000583929"/>
    </source>
</evidence>
<dbReference type="PANTHER" id="PTHR24286:SF305">
    <property type="entry name" value="CYTOCHROME P450 708A2"/>
    <property type="match status" value="1"/>
</dbReference>
<dbReference type="GO" id="GO:0004497">
    <property type="term" value="F:monooxygenase activity"/>
    <property type="evidence" value="ECO:0007669"/>
    <property type="project" value="InterPro"/>
</dbReference>
<name>A0A7J6G2H7_CANSA</name>
<proteinExistence type="inferred from homology"/>
<dbReference type="GO" id="GO:0016132">
    <property type="term" value="P:brassinosteroid biosynthetic process"/>
    <property type="evidence" value="ECO:0007669"/>
    <property type="project" value="TreeGrafter"/>
</dbReference>
<feature type="region of interest" description="Disordered" evidence="4">
    <location>
        <begin position="16"/>
        <end position="61"/>
    </location>
</feature>
<dbReference type="GO" id="GO:0010268">
    <property type="term" value="P:brassinosteroid homeostasis"/>
    <property type="evidence" value="ECO:0007669"/>
    <property type="project" value="TreeGrafter"/>
</dbReference>
<keyword evidence="6" id="KW-1185">Reference proteome</keyword>
<dbReference type="PANTHER" id="PTHR24286">
    <property type="entry name" value="CYTOCHROME P450 26"/>
    <property type="match status" value="1"/>
</dbReference>
<evidence type="ECO:0008006" key="7">
    <source>
        <dbReference type="Google" id="ProtNLM"/>
    </source>
</evidence>
<keyword evidence="3" id="KW-0408">Iron</keyword>
<dbReference type="Gene3D" id="1.10.630.10">
    <property type="entry name" value="Cytochrome P450"/>
    <property type="match status" value="1"/>
</dbReference>
<dbReference type="Pfam" id="PF00067">
    <property type="entry name" value="p450"/>
    <property type="match status" value="1"/>
</dbReference>
<organism evidence="5 6">
    <name type="scientific">Cannabis sativa</name>
    <name type="common">Hemp</name>
    <name type="synonym">Marijuana</name>
    <dbReference type="NCBI Taxonomy" id="3483"/>
    <lineage>
        <taxon>Eukaryota</taxon>
        <taxon>Viridiplantae</taxon>
        <taxon>Streptophyta</taxon>
        <taxon>Embryophyta</taxon>
        <taxon>Tracheophyta</taxon>
        <taxon>Spermatophyta</taxon>
        <taxon>Magnoliopsida</taxon>
        <taxon>eudicotyledons</taxon>
        <taxon>Gunneridae</taxon>
        <taxon>Pentapetalae</taxon>
        <taxon>rosids</taxon>
        <taxon>fabids</taxon>
        <taxon>Rosales</taxon>
        <taxon>Cannabaceae</taxon>
        <taxon>Cannabis</taxon>
    </lineage>
</organism>
<feature type="compositionally biased region" description="Polar residues" evidence="4">
    <location>
        <begin position="41"/>
        <end position="52"/>
    </location>
</feature>
<evidence type="ECO:0000256" key="4">
    <source>
        <dbReference type="SAM" id="MobiDB-lite"/>
    </source>
</evidence>
<sequence length="142" mass="15731">MVVYCRTISFGVFKPNSYTTHTNPATRPPTTRTQPPPPTTGSGSDETYQPVTHSDETHRLGNVTPGLLRKAIKDIPVKGFTIPSGWTILLATSAQQLSPNTLQNPLEFNPWRWKELDSEVISKNFMPFDGGMRQCAAGGWWG</sequence>
<feature type="compositionally biased region" description="Low complexity" evidence="4">
    <location>
        <begin position="19"/>
        <end position="33"/>
    </location>
</feature>
<reference evidence="5 6" key="1">
    <citation type="journal article" date="2020" name="bioRxiv">
        <title>Sequence and annotation of 42 cannabis genomes reveals extensive copy number variation in cannabinoid synthesis and pathogen resistance genes.</title>
        <authorList>
            <person name="Mckernan K.J."/>
            <person name="Helbert Y."/>
            <person name="Kane L.T."/>
            <person name="Ebling H."/>
            <person name="Zhang L."/>
            <person name="Liu B."/>
            <person name="Eaton Z."/>
            <person name="Mclaughlin S."/>
            <person name="Kingan S."/>
            <person name="Baybayan P."/>
            <person name="Concepcion G."/>
            <person name="Jordan M."/>
            <person name="Riva A."/>
            <person name="Barbazuk W."/>
            <person name="Harkins T."/>
        </authorList>
    </citation>
    <scope>NUCLEOTIDE SEQUENCE [LARGE SCALE GENOMIC DNA]</scope>
    <source>
        <strain evidence="6">cv. Jamaican Lion 4</strain>
        <tissue evidence="5">Leaf</tissue>
    </source>
</reference>
<dbReference type="GO" id="GO:0016705">
    <property type="term" value="F:oxidoreductase activity, acting on paired donors, with incorporation or reduction of molecular oxygen"/>
    <property type="evidence" value="ECO:0007669"/>
    <property type="project" value="InterPro"/>
</dbReference>
<evidence type="ECO:0000256" key="1">
    <source>
        <dbReference type="ARBA" id="ARBA00010617"/>
    </source>
</evidence>
<dbReference type="SUPFAM" id="SSF48264">
    <property type="entry name" value="Cytochrome P450"/>
    <property type="match status" value="1"/>
</dbReference>
<dbReference type="EMBL" id="JAATIQ010000147">
    <property type="protein sequence ID" value="KAF4377205.1"/>
    <property type="molecule type" value="Genomic_DNA"/>
</dbReference>
<gene>
    <name evidence="5" type="ORF">G4B88_009197</name>
</gene>
<comment type="similarity">
    <text evidence="1">Belongs to the cytochrome P450 family.</text>
</comment>
<accession>A0A7J6G2H7</accession>
<protein>
    <recommendedName>
        <fullName evidence="7">Cytochrome P450</fullName>
    </recommendedName>
</protein>
<dbReference type="Proteomes" id="UP000583929">
    <property type="component" value="Unassembled WGS sequence"/>
</dbReference>
<dbReference type="AlphaFoldDB" id="A0A7J6G2H7"/>
<evidence type="ECO:0000313" key="5">
    <source>
        <dbReference type="EMBL" id="KAF4377205.1"/>
    </source>
</evidence>
<dbReference type="GO" id="GO:0020037">
    <property type="term" value="F:heme binding"/>
    <property type="evidence" value="ECO:0007669"/>
    <property type="project" value="InterPro"/>
</dbReference>
<keyword evidence="2" id="KW-0479">Metal-binding</keyword>
<evidence type="ECO:0000256" key="3">
    <source>
        <dbReference type="ARBA" id="ARBA00023004"/>
    </source>
</evidence>
<dbReference type="InterPro" id="IPR001128">
    <property type="entry name" value="Cyt_P450"/>
</dbReference>
<evidence type="ECO:0000256" key="2">
    <source>
        <dbReference type="ARBA" id="ARBA00022723"/>
    </source>
</evidence>
<dbReference type="InterPro" id="IPR036396">
    <property type="entry name" value="Cyt_P450_sf"/>
</dbReference>
<comment type="caution">
    <text evidence="5">The sequence shown here is derived from an EMBL/GenBank/DDBJ whole genome shotgun (WGS) entry which is preliminary data.</text>
</comment>
<dbReference type="GO" id="GO:0016125">
    <property type="term" value="P:sterol metabolic process"/>
    <property type="evidence" value="ECO:0007669"/>
    <property type="project" value="TreeGrafter"/>
</dbReference>